<dbReference type="InterPro" id="IPR024320">
    <property type="entry name" value="LPG_synthase_C"/>
</dbReference>
<dbReference type="GO" id="GO:0016755">
    <property type="term" value="F:aminoacyltransferase activity"/>
    <property type="evidence" value="ECO:0007669"/>
    <property type="project" value="TreeGrafter"/>
</dbReference>
<keyword evidence="3 6" id="KW-0812">Transmembrane</keyword>
<dbReference type="PANTHER" id="PTHR34697:SF2">
    <property type="entry name" value="PHOSPHATIDYLGLYCEROL LYSYLTRANSFERASE"/>
    <property type="match status" value="1"/>
</dbReference>
<dbReference type="Proteomes" id="UP000320338">
    <property type="component" value="Unassembled WGS sequence"/>
</dbReference>
<dbReference type="Pfam" id="PF09924">
    <property type="entry name" value="LPG_synthase_C"/>
    <property type="match status" value="1"/>
</dbReference>
<evidence type="ECO:0000256" key="5">
    <source>
        <dbReference type="ARBA" id="ARBA00023136"/>
    </source>
</evidence>
<feature type="transmembrane region" description="Helical" evidence="6">
    <location>
        <begin position="100"/>
        <end position="120"/>
    </location>
</feature>
<name>A0A4Y3WJG7_9PSEU</name>
<evidence type="ECO:0000256" key="3">
    <source>
        <dbReference type="ARBA" id="ARBA00022692"/>
    </source>
</evidence>
<feature type="transmembrane region" description="Helical" evidence="6">
    <location>
        <begin position="34"/>
        <end position="56"/>
    </location>
</feature>
<protein>
    <recommendedName>
        <fullName evidence="7">Phosphatidylglycerol lysyltransferase C-terminal domain-containing protein</fullName>
    </recommendedName>
</protein>
<organism evidence="8 9">
    <name type="scientific">Pseudonocardia hydrocarbonoxydans</name>
    <dbReference type="NCBI Taxonomy" id="76726"/>
    <lineage>
        <taxon>Bacteria</taxon>
        <taxon>Bacillati</taxon>
        <taxon>Actinomycetota</taxon>
        <taxon>Actinomycetes</taxon>
        <taxon>Pseudonocardiales</taxon>
        <taxon>Pseudonocardiaceae</taxon>
        <taxon>Pseudonocardia</taxon>
    </lineage>
</organism>
<dbReference type="SUPFAM" id="SSF55729">
    <property type="entry name" value="Acyl-CoA N-acyltransferases (Nat)"/>
    <property type="match status" value="1"/>
</dbReference>
<keyword evidence="9" id="KW-1185">Reference proteome</keyword>
<proteinExistence type="predicted"/>
<dbReference type="EMBL" id="BJNG01000006">
    <property type="protein sequence ID" value="GEC18658.1"/>
    <property type="molecule type" value="Genomic_DNA"/>
</dbReference>
<comment type="caution">
    <text evidence="8">The sequence shown here is derived from an EMBL/GenBank/DDBJ whole genome shotgun (WGS) entry which is preliminary data.</text>
</comment>
<dbReference type="GO" id="GO:0005886">
    <property type="term" value="C:plasma membrane"/>
    <property type="evidence" value="ECO:0007669"/>
    <property type="project" value="UniProtKB-SubCell"/>
</dbReference>
<sequence>MATSVLQPLAVVALLLVTRHRFRVLAPARAYRGWSRAVLGTLVGVSVLYILLGYLLRNRFDPVPDLVDLLLDLPTRFLPPGYFGEIEIAFLPVDTPATVLYEWTGVVFWTVTLAASLWLVTRVRPVTGDADAARSLIVGGGGSTLSWLATWAGNSYWFTADGRAGVAYRVIGRVALTTGEPFGHPDARPDAVEEFTRFCAEHAWTPCLYSVGQAVRDHAVELGWQSVQVAEETVVALPGLAFTGKRWQDVRSALNKAGKAGITAETLAFAHAPLSLTEQIRALSEEWVGDKGLPEMGFTLGGLDELRDDAVRCLVAVDADRTVHGITSWLPVHEDGRIVGWTLDFMRRPESGFRGVMEFLIAAAAQRFRDEGCAFLSLSGAPLARVDRGQEPDALQRLLDRIGSALEPVYGFRSLLAFKAKFQPEYRPLHMACPDVATMPAVGTAIARAYLPGMGPTHALRLLGRLRTGRRAPDEG</sequence>
<keyword evidence="4 6" id="KW-1133">Transmembrane helix</keyword>
<evidence type="ECO:0000313" key="9">
    <source>
        <dbReference type="Proteomes" id="UP000320338"/>
    </source>
</evidence>
<evidence type="ECO:0000256" key="1">
    <source>
        <dbReference type="ARBA" id="ARBA00004651"/>
    </source>
</evidence>
<dbReference type="InterPro" id="IPR051211">
    <property type="entry name" value="PG_lysyltransferase"/>
</dbReference>
<evidence type="ECO:0000256" key="6">
    <source>
        <dbReference type="SAM" id="Phobius"/>
    </source>
</evidence>
<dbReference type="GO" id="GO:0055091">
    <property type="term" value="P:phospholipid homeostasis"/>
    <property type="evidence" value="ECO:0007669"/>
    <property type="project" value="TreeGrafter"/>
</dbReference>
<evidence type="ECO:0000259" key="7">
    <source>
        <dbReference type="Pfam" id="PF09924"/>
    </source>
</evidence>
<evidence type="ECO:0000256" key="2">
    <source>
        <dbReference type="ARBA" id="ARBA00022475"/>
    </source>
</evidence>
<evidence type="ECO:0000256" key="4">
    <source>
        <dbReference type="ARBA" id="ARBA00022989"/>
    </source>
</evidence>
<dbReference type="PANTHER" id="PTHR34697">
    <property type="entry name" value="PHOSPHATIDYLGLYCEROL LYSYLTRANSFERASE"/>
    <property type="match status" value="1"/>
</dbReference>
<feature type="transmembrane region" description="Helical" evidence="6">
    <location>
        <begin position="6"/>
        <end position="22"/>
    </location>
</feature>
<feature type="domain" description="Phosphatidylglycerol lysyltransferase C-terminal" evidence="7">
    <location>
        <begin position="141"/>
        <end position="432"/>
    </location>
</feature>
<accession>A0A4Y3WJG7</accession>
<keyword evidence="5 6" id="KW-0472">Membrane</keyword>
<reference evidence="8 9" key="1">
    <citation type="submission" date="2019-06" db="EMBL/GenBank/DDBJ databases">
        <title>Whole genome shotgun sequence of Pseudonocardia hydrocarbonoxydans NBRC 14498.</title>
        <authorList>
            <person name="Hosoyama A."/>
            <person name="Uohara A."/>
            <person name="Ohji S."/>
            <person name="Ichikawa N."/>
        </authorList>
    </citation>
    <scope>NUCLEOTIDE SEQUENCE [LARGE SCALE GENOMIC DNA]</scope>
    <source>
        <strain evidence="8 9">NBRC 14498</strain>
    </source>
</reference>
<gene>
    <name evidence="8" type="ORF">PHY01_09410</name>
</gene>
<keyword evidence="2" id="KW-1003">Cell membrane</keyword>
<comment type="subcellular location">
    <subcellularLocation>
        <location evidence="1">Cell membrane</location>
        <topology evidence="1">Multi-pass membrane protein</topology>
    </subcellularLocation>
</comment>
<dbReference type="Gene3D" id="3.40.630.30">
    <property type="match status" value="1"/>
</dbReference>
<dbReference type="InterPro" id="IPR016181">
    <property type="entry name" value="Acyl_CoA_acyltransferase"/>
</dbReference>
<evidence type="ECO:0000313" key="8">
    <source>
        <dbReference type="EMBL" id="GEC18658.1"/>
    </source>
</evidence>
<dbReference type="AlphaFoldDB" id="A0A4Y3WJG7"/>